<evidence type="ECO:0000313" key="1">
    <source>
        <dbReference type="EMBL" id="CAG8778989.1"/>
    </source>
</evidence>
<dbReference type="Proteomes" id="UP000789405">
    <property type="component" value="Unassembled WGS sequence"/>
</dbReference>
<proteinExistence type="predicted"/>
<gene>
    <name evidence="1" type="ORF">DERYTH_LOCUS19431</name>
</gene>
<name>A0A9N9NZV3_9GLOM</name>
<dbReference type="AlphaFoldDB" id="A0A9N9NZV3"/>
<protein>
    <submittedName>
        <fullName evidence="1">19289_t:CDS:1</fullName>
    </submittedName>
</protein>
<keyword evidence="2" id="KW-1185">Reference proteome</keyword>
<comment type="caution">
    <text evidence="1">The sequence shown here is derived from an EMBL/GenBank/DDBJ whole genome shotgun (WGS) entry which is preliminary data.</text>
</comment>
<dbReference type="EMBL" id="CAJVPY010021268">
    <property type="protein sequence ID" value="CAG8778989.1"/>
    <property type="molecule type" value="Genomic_DNA"/>
</dbReference>
<reference evidence="1" key="1">
    <citation type="submission" date="2021-06" db="EMBL/GenBank/DDBJ databases">
        <authorList>
            <person name="Kallberg Y."/>
            <person name="Tangrot J."/>
            <person name="Rosling A."/>
        </authorList>
    </citation>
    <scope>NUCLEOTIDE SEQUENCE</scope>
    <source>
        <strain evidence="1">MA453B</strain>
    </source>
</reference>
<feature type="non-terminal residue" evidence="1">
    <location>
        <position position="1"/>
    </location>
</feature>
<organism evidence="1 2">
    <name type="scientific">Dentiscutata erythropus</name>
    <dbReference type="NCBI Taxonomy" id="1348616"/>
    <lineage>
        <taxon>Eukaryota</taxon>
        <taxon>Fungi</taxon>
        <taxon>Fungi incertae sedis</taxon>
        <taxon>Mucoromycota</taxon>
        <taxon>Glomeromycotina</taxon>
        <taxon>Glomeromycetes</taxon>
        <taxon>Diversisporales</taxon>
        <taxon>Gigasporaceae</taxon>
        <taxon>Dentiscutata</taxon>
    </lineage>
</organism>
<feature type="non-terminal residue" evidence="1">
    <location>
        <position position="66"/>
    </location>
</feature>
<evidence type="ECO:0000313" key="2">
    <source>
        <dbReference type="Proteomes" id="UP000789405"/>
    </source>
</evidence>
<sequence>NLTDIEELDIKKKFIDADSIIKKTTLKSLSTLQNKDYSDVQEIRHFKDLLHSDSIFEAPSHIIDLA</sequence>
<accession>A0A9N9NZV3</accession>
<dbReference type="OrthoDB" id="2425247at2759"/>